<comment type="caution">
    <text evidence="3">The sequence shown here is derived from an EMBL/GenBank/DDBJ whole genome shotgun (WGS) entry which is preliminary data.</text>
</comment>
<dbReference type="CDD" id="cd02221">
    <property type="entry name" value="cupin_TM1287-like"/>
    <property type="match status" value="1"/>
</dbReference>
<reference evidence="4" key="1">
    <citation type="submission" date="2018-11" db="EMBL/GenBank/DDBJ databases">
        <title>Genome sequencing of a novel mesophilic and cellulolytic organism within the genus Hungateiclostridium.</title>
        <authorList>
            <person name="Rettenmaier R."/>
            <person name="Liebl W."/>
            <person name="Zverlov V."/>
        </authorList>
    </citation>
    <scope>NUCLEOTIDE SEQUENCE [LARGE SCALE GENOMIC DNA]</scope>
    <source>
        <strain evidence="4">N2K1</strain>
    </source>
</reference>
<dbReference type="PANTHER" id="PTHR35848">
    <property type="entry name" value="OXALATE-BINDING PROTEIN"/>
    <property type="match status" value="1"/>
</dbReference>
<sequence>MIKREKDMVKEIKEQMRGGKGSVELLHVFKQEELMGKARLCARITLNPGSSIGLHEHVGEEEIFYIISGKGSVNDNGAITEVGPGDAVITGNGASHSVEAVGDEPLVMMAVILLY</sequence>
<protein>
    <submittedName>
        <fullName evidence="3">Cupin domain-containing protein</fullName>
    </submittedName>
</protein>
<feature type="domain" description="Cupin type-2" evidence="2">
    <location>
        <begin position="43"/>
        <end position="111"/>
    </location>
</feature>
<dbReference type="AlphaFoldDB" id="A0A4Q0I6Q9"/>
<dbReference type="EMBL" id="RLII01000003">
    <property type="protein sequence ID" value="RXE60084.1"/>
    <property type="molecule type" value="Genomic_DNA"/>
</dbReference>
<dbReference type="RefSeq" id="WP_069193252.1">
    <property type="nucleotide sequence ID" value="NZ_RLII01000003.1"/>
</dbReference>
<dbReference type="InterPro" id="IPR014710">
    <property type="entry name" value="RmlC-like_jellyroll"/>
</dbReference>
<dbReference type="InterPro" id="IPR051610">
    <property type="entry name" value="GPI/OXD"/>
</dbReference>
<dbReference type="InterPro" id="IPR013096">
    <property type="entry name" value="Cupin_2"/>
</dbReference>
<dbReference type="PANTHER" id="PTHR35848:SF6">
    <property type="entry name" value="CUPIN TYPE-2 DOMAIN-CONTAINING PROTEIN"/>
    <property type="match status" value="1"/>
</dbReference>
<evidence type="ECO:0000313" key="3">
    <source>
        <dbReference type="EMBL" id="RXE60084.1"/>
    </source>
</evidence>
<evidence type="ECO:0000313" key="4">
    <source>
        <dbReference type="Proteomes" id="UP000289166"/>
    </source>
</evidence>
<gene>
    <name evidence="3" type="ORF">EFD62_04830</name>
</gene>
<dbReference type="GO" id="GO:0046872">
    <property type="term" value="F:metal ion binding"/>
    <property type="evidence" value="ECO:0007669"/>
    <property type="project" value="UniProtKB-KW"/>
</dbReference>
<name>A0A4Q0I6Q9_9FIRM</name>
<organism evidence="3 4">
    <name type="scientific">Acetivibrio mesophilus</name>
    <dbReference type="NCBI Taxonomy" id="2487273"/>
    <lineage>
        <taxon>Bacteria</taxon>
        <taxon>Bacillati</taxon>
        <taxon>Bacillota</taxon>
        <taxon>Clostridia</taxon>
        <taxon>Eubacteriales</taxon>
        <taxon>Oscillospiraceae</taxon>
        <taxon>Acetivibrio</taxon>
    </lineage>
</organism>
<evidence type="ECO:0000256" key="1">
    <source>
        <dbReference type="ARBA" id="ARBA00022723"/>
    </source>
</evidence>
<dbReference type="Pfam" id="PF07883">
    <property type="entry name" value="Cupin_2"/>
    <property type="match status" value="1"/>
</dbReference>
<dbReference type="InterPro" id="IPR011051">
    <property type="entry name" value="RmlC_Cupin_sf"/>
</dbReference>
<evidence type="ECO:0000259" key="2">
    <source>
        <dbReference type="Pfam" id="PF07883"/>
    </source>
</evidence>
<dbReference type="Proteomes" id="UP000289166">
    <property type="component" value="Unassembled WGS sequence"/>
</dbReference>
<dbReference type="SUPFAM" id="SSF51182">
    <property type="entry name" value="RmlC-like cupins"/>
    <property type="match status" value="1"/>
</dbReference>
<accession>A0A4Q0I6Q9</accession>
<proteinExistence type="predicted"/>
<dbReference type="OrthoDB" id="9797047at2"/>
<keyword evidence="4" id="KW-1185">Reference proteome</keyword>
<keyword evidence="1" id="KW-0479">Metal-binding</keyword>
<dbReference type="Gene3D" id="2.60.120.10">
    <property type="entry name" value="Jelly Rolls"/>
    <property type="match status" value="1"/>
</dbReference>